<protein>
    <recommendedName>
        <fullName evidence="8">WD repeat domain phosphoinositide-interacting protein 3</fullName>
    </recommendedName>
    <alternativeName>
        <fullName evidence="9">WD repeat-containing protein 45B</fullName>
    </alternativeName>
</protein>
<evidence type="ECO:0000256" key="7">
    <source>
        <dbReference type="ARBA" id="ARBA00025740"/>
    </source>
</evidence>
<gene>
    <name evidence="10" type="ORF">BEMITA_LOCUS7854</name>
</gene>
<dbReference type="GO" id="GO:0006914">
    <property type="term" value="P:autophagy"/>
    <property type="evidence" value="ECO:0007669"/>
    <property type="project" value="UniProtKB-KW"/>
</dbReference>
<dbReference type="Gene3D" id="2.130.10.10">
    <property type="entry name" value="YVTN repeat-like/Quinoprotein amine dehydrogenase"/>
    <property type="match status" value="1"/>
</dbReference>
<dbReference type="InterPro" id="IPR015943">
    <property type="entry name" value="WD40/YVTN_repeat-like_dom_sf"/>
</dbReference>
<keyword evidence="6" id="KW-0458">Lysosome</keyword>
<evidence type="ECO:0000313" key="10">
    <source>
        <dbReference type="EMBL" id="CAH0388979.1"/>
    </source>
</evidence>
<accession>A0A9P0ABG2</accession>
<organism evidence="10 11">
    <name type="scientific">Bemisia tabaci</name>
    <name type="common">Sweetpotato whitefly</name>
    <name type="synonym">Aleurodes tabaci</name>
    <dbReference type="NCBI Taxonomy" id="7038"/>
    <lineage>
        <taxon>Eukaryota</taxon>
        <taxon>Metazoa</taxon>
        <taxon>Ecdysozoa</taxon>
        <taxon>Arthropoda</taxon>
        <taxon>Hexapoda</taxon>
        <taxon>Insecta</taxon>
        <taxon>Pterygota</taxon>
        <taxon>Neoptera</taxon>
        <taxon>Paraneoptera</taxon>
        <taxon>Hemiptera</taxon>
        <taxon>Sternorrhyncha</taxon>
        <taxon>Aleyrodoidea</taxon>
        <taxon>Aleyrodidae</taxon>
        <taxon>Aleyrodinae</taxon>
        <taxon>Bemisia</taxon>
    </lineage>
</organism>
<evidence type="ECO:0000256" key="3">
    <source>
        <dbReference type="ARBA" id="ARBA00022737"/>
    </source>
</evidence>
<dbReference type="GO" id="GO:0005764">
    <property type="term" value="C:lysosome"/>
    <property type="evidence" value="ECO:0007669"/>
    <property type="project" value="UniProtKB-SubCell"/>
</dbReference>
<dbReference type="OrthoDB" id="1667587at2759"/>
<keyword evidence="5" id="KW-0446">Lipid-binding</keyword>
<evidence type="ECO:0000256" key="4">
    <source>
        <dbReference type="ARBA" id="ARBA00023006"/>
    </source>
</evidence>
<dbReference type="AlphaFoldDB" id="A0A9P0ABG2"/>
<dbReference type="SUPFAM" id="SSF50978">
    <property type="entry name" value="WD40 repeat-like"/>
    <property type="match status" value="1"/>
</dbReference>
<evidence type="ECO:0000313" key="11">
    <source>
        <dbReference type="Proteomes" id="UP001152759"/>
    </source>
</evidence>
<dbReference type="Proteomes" id="UP001152759">
    <property type="component" value="Chromosome 4"/>
</dbReference>
<dbReference type="InterPro" id="IPR036322">
    <property type="entry name" value="WD40_repeat_dom_sf"/>
</dbReference>
<reference evidence="10" key="1">
    <citation type="submission" date="2021-12" db="EMBL/GenBank/DDBJ databases">
        <authorList>
            <person name="King R."/>
        </authorList>
    </citation>
    <scope>NUCLEOTIDE SEQUENCE</scope>
</reference>
<evidence type="ECO:0000256" key="5">
    <source>
        <dbReference type="ARBA" id="ARBA00023121"/>
    </source>
</evidence>
<sequence>MNLNQANPFGNGLLYAGFNQDRGCFACGMEDGFRVYNCDPLKEKERQDFPDGGLSCVEMLFRCNYLALVGGGVHPKYPLNKVMVWDDLKKQAVISLEFNAPVKGVRLRRDRIVVILEGVIKVYTFTQSPQQLHVFETHPNPKGLCVLCPNSNNSLLAFPGRKTGSVQLVDLADTERAPVDIIAHEAHLGCIALNLQGTRLATASEKGTLIRVFDTATGSKLNELRRGINPAQIFCINFNNDSTFLCVSSNHGTVHIFSIQDQNLNKQSSLASTPFLPKYFNSNWSFCKFQIPGGPQSICAFGSDANSIIVVCADGGYYKFMFNMKGLCWRDVYAQFLEITDENAPIRS</sequence>
<dbReference type="KEGG" id="btab:109031531"/>
<keyword evidence="4" id="KW-0072">Autophagy</keyword>
<evidence type="ECO:0000256" key="9">
    <source>
        <dbReference type="ARBA" id="ARBA00041573"/>
    </source>
</evidence>
<dbReference type="FunFam" id="2.130.10.10:FF:000083">
    <property type="entry name" value="WD repeat domain phosphoinositide-interacting protein 3"/>
    <property type="match status" value="1"/>
</dbReference>
<keyword evidence="11" id="KW-1185">Reference proteome</keyword>
<dbReference type="Pfam" id="PF21032">
    <property type="entry name" value="PROPPIN"/>
    <property type="match status" value="1"/>
</dbReference>
<dbReference type="GO" id="GO:0008289">
    <property type="term" value="F:lipid binding"/>
    <property type="evidence" value="ECO:0007669"/>
    <property type="project" value="UniProtKB-KW"/>
</dbReference>
<comment type="subcellular location">
    <subcellularLocation>
        <location evidence="1">Lysosome</location>
    </subcellularLocation>
</comment>
<comment type="similarity">
    <text evidence="7">Belongs to the WD repeat PROPPIN family.</text>
</comment>
<evidence type="ECO:0000256" key="6">
    <source>
        <dbReference type="ARBA" id="ARBA00023228"/>
    </source>
</evidence>
<keyword evidence="3" id="KW-0677">Repeat</keyword>
<proteinExistence type="inferred from homology"/>
<dbReference type="InterPro" id="IPR048720">
    <property type="entry name" value="PROPPIN"/>
</dbReference>
<name>A0A9P0ABG2_BEMTA</name>
<evidence type="ECO:0000256" key="8">
    <source>
        <dbReference type="ARBA" id="ARBA00040656"/>
    </source>
</evidence>
<evidence type="ECO:0000256" key="2">
    <source>
        <dbReference type="ARBA" id="ARBA00022574"/>
    </source>
</evidence>
<dbReference type="InterPro" id="IPR001680">
    <property type="entry name" value="WD40_rpt"/>
</dbReference>
<evidence type="ECO:0000256" key="1">
    <source>
        <dbReference type="ARBA" id="ARBA00004371"/>
    </source>
</evidence>
<keyword evidence="2" id="KW-0853">WD repeat</keyword>
<dbReference type="PANTHER" id="PTHR11227">
    <property type="entry name" value="WD-REPEAT PROTEIN INTERACTING WITH PHOSPHOINOSIDES WIPI -RELATED"/>
    <property type="match status" value="1"/>
</dbReference>
<dbReference type="SMART" id="SM00320">
    <property type="entry name" value="WD40"/>
    <property type="match status" value="2"/>
</dbReference>
<dbReference type="EMBL" id="OU963865">
    <property type="protein sequence ID" value="CAH0388979.1"/>
    <property type="molecule type" value="Genomic_DNA"/>
</dbReference>